<dbReference type="RefSeq" id="WP_221248536.1">
    <property type="nucleotide sequence ID" value="NZ_AP024355.1"/>
</dbReference>
<organism evidence="12 13">
    <name type="scientific">Desulfuromonas versatilis</name>
    <dbReference type="NCBI Taxonomy" id="2802975"/>
    <lineage>
        <taxon>Bacteria</taxon>
        <taxon>Pseudomonadati</taxon>
        <taxon>Thermodesulfobacteriota</taxon>
        <taxon>Desulfuromonadia</taxon>
        <taxon>Desulfuromonadales</taxon>
        <taxon>Desulfuromonadaceae</taxon>
        <taxon>Desulfuromonas</taxon>
    </lineage>
</organism>
<keyword evidence="4 10" id="KW-0133">Cell shape</keyword>
<evidence type="ECO:0000256" key="9">
    <source>
        <dbReference type="ARBA" id="ARBA00061532"/>
    </source>
</evidence>
<evidence type="ECO:0000256" key="1">
    <source>
        <dbReference type="ARBA" id="ARBA00004651"/>
    </source>
</evidence>
<keyword evidence="7 10" id="KW-0472">Membrane</keyword>
<feature type="transmembrane region" description="Helical" evidence="10">
    <location>
        <begin position="30"/>
        <end position="52"/>
    </location>
</feature>
<sequence length="521" mass="56225">MSEKKQITRATGVMGLATSMSRVAGLIRDMVVAGMFGAGFATDAFFMAFTIPNLLRRFFAEGSLTAAFVPTFADVQHRQGEEEAARVANICWTLLFLVLGAVVVVGVLCSPLIVRAIGFGFGAVEGKLALTDLLNRVMFPYIFFVSLLALLTGVLNVKGHYFYPAVSPLLLNLAMIFCAIFLRDYFEVPIMALAVGVLVGGVVQLVMQYPVLRRMGVHLRADFHFRHPAVVRVSRLMLPGLAGVAIYQVNAVVTKLLASFLPEGSVSYLYYSQRLFEFPQGIFIVALAQAVLPSMSRQASLGDHEGLKDSFRFALSIIILITLPAAVGLVFCAVPVYSLFFMKGAFGYEEVRQTALALAAYAPGLLFLGVSRVVVPAFYALKDTRSPVLISFFTFLVNAGLGLALMGPLQHVGLALALTLSSLFNAVALLVALRRKLGLLGLRAVYLTLLKILLPTAAMGLVVWFTLSFGPWAEAGRGAFKAALLAAGIGAGALVYWGGCLLMRVGEAQEVFSMLRRKVAR</sequence>
<dbReference type="PANTHER" id="PTHR47019">
    <property type="entry name" value="LIPID II FLIPPASE MURJ"/>
    <property type="match status" value="1"/>
</dbReference>
<evidence type="ECO:0000256" key="7">
    <source>
        <dbReference type="ARBA" id="ARBA00023136"/>
    </source>
</evidence>
<evidence type="ECO:0000256" key="11">
    <source>
        <dbReference type="PIRNR" id="PIRNR002869"/>
    </source>
</evidence>
<feature type="transmembrane region" description="Helical" evidence="10">
    <location>
        <begin position="161"/>
        <end position="182"/>
    </location>
</feature>
<protein>
    <recommendedName>
        <fullName evidence="10">Probable lipid II flippase MurJ</fullName>
    </recommendedName>
</protein>
<feature type="transmembrane region" description="Helical" evidence="10">
    <location>
        <begin position="479"/>
        <end position="497"/>
    </location>
</feature>
<feature type="transmembrane region" description="Helical" evidence="10">
    <location>
        <begin position="388"/>
        <end position="406"/>
    </location>
</feature>
<keyword evidence="10 11" id="KW-0961">Cell wall biogenesis/degradation</keyword>
<dbReference type="InterPro" id="IPR004268">
    <property type="entry name" value="MurJ"/>
</dbReference>
<accession>A0ABM8HVI9</accession>
<feature type="transmembrane region" description="Helical" evidence="10">
    <location>
        <begin position="87"/>
        <end position="113"/>
    </location>
</feature>
<dbReference type="HAMAP" id="MF_02078">
    <property type="entry name" value="MurJ_MviN"/>
    <property type="match status" value="1"/>
</dbReference>
<reference evidence="12 13" key="2">
    <citation type="journal article" date="2021" name="Int. J. Syst. Evol. Microbiol.">
        <title>Isolation and Polyphasic Characterization of Desulfuromonas versatilis sp. Nov., an Electrogenic Bacteria Capable of Versatile Metabolism Isolated from a Graphene Oxide-Reducing Enrichment Culture.</title>
        <authorList>
            <person name="Xie L."/>
            <person name="Yoshida N."/>
            <person name="Ishii S."/>
            <person name="Meng L."/>
        </authorList>
    </citation>
    <scope>NUCLEOTIDE SEQUENCE [LARGE SCALE GENOMIC DNA]</scope>
    <source>
        <strain evidence="12 13">NIT-T3</strain>
    </source>
</reference>
<gene>
    <name evidence="12" type="primary">mviN</name>
    <name evidence="10" type="synonym">murJ</name>
    <name evidence="12" type="ORF">DESUT3_21790</name>
</gene>
<keyword evidence="13" id="KW-1185">Reference proteome</keyword>
<evidence type="ECO:0000256" key="4">
    <source>
        <dbReference type="ARBA" id="ARBA00022960"/>
    </source>
</evidence>
<dbReference type="PANTHER" id="PTHR47019:SF1">
    <property type="entry name" value="LIPID II FLIPPASE MURJ"/>
    <property type="match status" value="1"/>
</dbReference>
<keyword evidence="2 10" id="KW-1003">Cell membrane</keyword>
<proteinExistence type="inferred from homology"/>
<feature type="transmembrane region" description="Helical" evidence="10">
    <location>
        <begin position="188"/>
        <end position="212"/>
    </location>
</feature>
<dbReference type="Proteomes" id="UP001319827">
    <property type="component" value="Chromosome"/>
</dbReference>
<evidence type="ECO:0000256" key="3">
    <source>
        <dbReference type="ARBA" id="ARBA00022692"/>
    </source>
</evidence>
<feature type="transmembrane region" description="Helical" evidence="10">
    <location>
        <begin position="360"/>
        <end position="381"/>
    </location>
</feature>
<dbReference type="PRINTS" id="PR01806">
    <property type="entry name" value="VIRFACTRMVIN"/>
</dbReference>
<comment type="pathway">
    <text evidence="10">Cell wall biogenesis; peptidoglycan biosynthesis.</text>
</comment>
<dbReference type="CDD" id="cd13123">
    <property type="entry name" value="MATE_MurJ_like"/>
    <property type="match status" value="1"/>
</dbReference>
<dbReference type="PIRSF" id="PIRSF002869">
    <property type="entry name" value="MviN"/>
    <property type="match status" value="1"/>
</dbReference>
<feature type="transmembrane region" description="Helical" evidence="10">
    <location>
        <begin position="445"/>
        <end position="467"/>
    </location>
</feature>
<dbReference type="EMBL" id="AP024355">
    <property type="protein sequence ID" value="BCR05110.1"/>
    <property type="molecule type" value="Genomic_DNA"/>
</dbReference>
<comment type="similarity">
    <text evidence="9 10 11">Belongs to the MurJ/MviN family.</text>
</comment>
<feature type="transmembrane region" description="Helical" evidence="10">
    <location>
        <begin position="313"/>
        <end position="340"/>
    </location>
</feature>
<evidence type="ECO:0000313" key="12">
    <source>
        <dbReference type="EMBL" id="BCR05110.1"/>
    </source>
</evidence>
<evidence type="ECO:0000313" key="13">
    <source>
        <dbReference type="Proteomes" id="UP001319827"/>
    </source>
</evidence>
<feature type="transmembrane region" description="Helical" evidence="10">
    <location>
        <begin position="133"/>
        <end position="154"/>
    </location>
</feature>
<evidence type="ECO:0000256" key="6">
    <source>
        <dbReference type="ARBA" id="ARBA00022989"/>
    </source>
</evidence>
<feature type="transmembrane region" description="Helical" evidence="10">
    <location>
        <begin position="412"/>
        <end position="433"/>
    </location>
</feature>
<evidence type="ECO:0000256" key="8">
    <source>
        <dbReference type="ARBA" id="ARBA00060041"/>
    </source>
</evidence>
<evidence type="ECO:0000256" key="10">
    <source>
        <dbReference type="HAMAP-Rule" id="MF_02078"/>
    </source>
</evidence>
<comment type="subcellular location">
    <subcellularLocation>
        <location evidence="1 10">Cell membrane</location>
        <topology evidence="1 10">Multi-pass membrane protein</topology>
    </subcellularLocation>
</comment>
<name>A0ABM8HVI9_9BACT</name>
<keyword evidence="5 10" id="KW-0573">Peptidoglycan synthesis</keyword>
<evidence type="ECO:0000256" key="5">
    <source>
        <dbReference type="ARBA" id="ARBA00022984"/>
    </source>
</evidence>
<dbReference type="InterPro" id="IPR051050">
    <property type="entry name" value="Lipid_II_flippase_MurJ/MviN"/>
</dbReference>
<keyword evidence="3 10" id="KW-0812">Transmembrane</keyword>
<dbReference type="Pfam" id="PF03023">
    <property type="entry name" value="MurJ"/>
    <property type="match status" value="1"/>
</dbReference>
<keyword evidence="6 10" id="KW-1133">Transmembrane helix</keyword>
<reference evidence="12 13" key="1">
    <citation type="journal article" date="2016" name="C (Basel)">
        <title>Selective Growth of and Electricity Production by Marine Exoelectrogenic Bacteria in Self-Aggregated Hydrogel of Microbially Reduced Graphene Oxide.</title>
        <authorList>
            <person name="Yoshida N."/>
            <person name="Goto Y."/>
            <person name="Miyata Y."/>
        </authorList>
    </citation>
    <scope>NUCLEOTIDE SEQUENCE [LARGE SCALE GENOMIC DNA]</scope>
    <source>
        <strain evidence="12 13">NIT-T3</strain>
    </source>
</reference>
<feature type="transmembrane region" description="Helical" evidence="10">
    <location>
        <begin position="233"/>
        <end position="253"/>
    </location>
</feature>
<comment type="function">
    <text evidence="8 10 11">Involved in peptidoglycan biosynthesis. Transports lipid-linked peptidoglycan precursors from the inner to the outer leaflet of the cytoplasmic membrane.</text>
</comment>
<evidence type="ECO:0000256" key="2">
    <source>
        <dbReference type="ARBA" id="ARBA00022475"/>
    </source>
</evidence>
<keyword evidence="10 11" id="KW-0813">Transport</keyword>
<dbReference type="NCBIfam" id="TIGR01695">
    <property type="entry name" value="murJ_mviN"/>
    <property type="match status" value="1"/>
</dbReference>